<dbReference type="InterPro" id="IPR051168">
    <property type="entry name" value="AASS"/>
</dbReference>
<dbReference type="EMBL" id="FTOA01000001">
    <property type="protein sequence ID" value="SIS36928.1"/>
    <property type="molecule type" value="Genomic_DNA"/>
</dbReference>
<dbReference type="PANTHER" id="PTHR11133:SF22">
    <property type="entry name" value="ALPHA-AMINOADIPIC SEMIALDEHYDE SYNTHASE, MITOCHONDRIAL"/>
    <property type="match status" value="1"/>
</dbReference>
<feature type="domain" description="Saccharopine dehydrogenase NADP binding" evidence="2">
    <location>
        <begin position="6"/>
        <end position="107"/>
    </location>
</feature>
<gene>
    <name evidence="4" type="ORF">SAMN05421779_101150</name>
</gene>
<dbReference type="Pfam" id="PF16653">
    <property type="entry name" value="Sacchrp_dh_C"/>
    <property type="match status" value="1"/>
</dbReference>
<dbReference type="PANTHER" id="PTHR11133">
    <property type="entry name" value="SACCHAROPINE DEHYDROGENASE"/>
    <property type="match status" value="1"/>
</dbReference>
<evidence type="ECO:0000259" key="2">
    <source>
        <dbReference type="Pfam" id="PF03435"/>
    </source>
</evidence>
<dbReference type="InterPro" id="IPR036291">
    <property type="entry name" value="NAD(P)-bd_dom_sf"/>
</dbReference>
<dbReference type="STRING" id="80876.SAMN05421779_101150"/>
<dbReference type="AlphaFoldDB" id="A0A1N7IIQ1"/>
<sequence length="390" mass="41563">MSKLSVVIFGAGRIGQTIALLLAGTGDYRVRLVDSKAESLETLAGLSAASRQPIDGEVVDAHDPAAVRAACQGHWGVINALPYSLTALVAQAAHAVGAHYFDLTEDVASTKIVSALATKNQPGALIPQCGLAPGAVSVIGGDLARRFDHLKSLHLRVGALPRYPTNGLNYALTWSPEGLINEYIQPCEAVVNGHKTSVPALAEREEFSVDGIHYEAFNTSGGLGTLADTLSGRVQSLNYRSIRYPGHRDAVRLLLQDLRLSERPDLLAEIFRHAIPSTQQDMVILFCNAIGERDGQLQQQTYTTTIHGAEVHGRFLTAIQLTTASAICAVVDLLATGALPDQGLVRQEDIPLDLFLSNRFGKVYAPQDASGALKAGASYRQAPMLADAAQ</sequence>
<feature type="domain" description="Saccharopine dehydrogenase-like C-terminal" evidence="3">
    <location>
        <begin position="130"/>
        <end position="350"/>
    </location>
</feature>
<evidence type="ECO:0000259" key="3">
    <source>
        <dbReference type="Pfam" id="PF16653"/>
    </source>
</evidence>
<dbReference type="OrthoDB" id="9769367at2"/>
<evidence type="ECO:0000256" key="1">
    <source>
        <dbReference type="ARBA" id="ARBA00023002"/>
    </source>
</evidence>
<proteinExistence type="predicted"/>
<keyword evidence="5" id="KW-1185">Reference proteome</keyword>
<dbReference type="SUPFAM" id="SSF55347">
    <property type="entry name" value="Glyceraldehyde-3-phosphate dehydrogenase-like, C-terminal domain"/>
    <property type="match status" value="1"/>
</dbReference>
<accession>A0A1N7IIQ1</accession>
<dbReference type="SUPFAM" id="SSF51735">
    <property type="entry name" value="NAD(P)-binding Rossmann-fold domains"/>
    <property type="match status" value="1"/>
</dbReference>
<keyword evidence="1" id="KW-0560">Oxidoreductase</keyword>
<organism evidence="4 5">
    <name type="scientific">Insolitispirillum peregrinum</name>
    <dbReference type="NCBI Taxonomy" id="80876"/>
    <lineage>
        <taxon>Bacteria</taxon>
        <taxon>Pseudomonadati</taxon>
        <taxon>Pseudomonadota</taxon>
        <taxon>Alphaproteobacteria</taxon>
        <taxon>Rhodospirillales</taxon>
        <taxon>Novispirillaceae</taxon>
        <taxon>Insolitispirillum</taxon>
    </lineage>
</organism>
<dbReference type="RefSeq" id="WP_076398067.1">
    <property type="nucleotide sequence ID" value="NZ_FTOA01000001.1"/>
</dbReference>
<dbReference type="GO" id="GO:0016491">
    <property type="term" value="F:oxidoreductase activity"/>
    <property type="evidence" value="ECO:0007669"/>
    <property type="project" value="UniProtKB-KW"/>
</dbReference>
<dbReference type="InterPro" id="IPR005097">
    <property type="entry name" value="Sacchrp_dh_NADP-bd"/>
</dbReference>
<name>A0A1N7IIQ1_9PROT</name>
<evidence type="ECO:0000313" key="5">
    <source>
        <dbReference type="Proteomes" id="UP000185678"/>
    </source>
</evidence>
<reference evidence="4 5" key="1">
    <citation type="submission" date="2017-01" db="EMBL/GenBank/DDBJ databases">
        <authorList>
            <person name="Mah S.A."/>
            <person name="Swanson W.J."/>
            <person name="Moy G.W."/>
            <person name="Vacquier V.D."/>
        </authorList>
    </citation>
    <scope>NUCLEOTIDE SEQUENCE [LARGE SCALE GENOMIC DNA]</scope>
    <source>
        <strain evidence="4 5">DSM 11589</strain>
    </source>
</reference>
<dbReference type="Gene3D" id="3.30.360.10">
    <property type="entry name" value="Dihydrodipicolinate Reductase, domain 2"/>
    <property type="match status" value="1"/>
</dbReference>
<dbReference type="Proteomes" id="UP000185678">
    <property type="component" value="Unassembled WGS sequence"/>
</dbReference>
<dbReference type="InterPro" id="IPR032095">
    <property type="entry name" value="Sacchrp_dh-like_C"/>
</dbReference>
<evidence type="ECO:0000313" key="4">
    <source>
        <dbReference type="EMBL" id="SIS36928.1"/>
    </source>
</evidence>
<dbReference type="Pfam" id="PF03435">
    <property type="entry name" value="Sacchrp_dh_NADP"/>
    <property type="match status" value="1"/>
</dbReference>
<dbReference type="Gene3D" id="3.40.50.720">
    <property type="entry name" value="NAD(P)-binding Rossmann-like Domain"/>
    <property type="match status" value="1"/>
</dbReference>
<protein>
    <submittedName>
        <fullName evidence="4">Saccharopine dehydrogenase, NADP-dependent</fullName>
    </submittedName>
</protein>